<accession>A0A2T3ITR3</accession>
<dbReference type="GO" id="GO:0003677">
    <property type="term" value="F:DNA binding"/>
    <property type="evidence" value="ECO:0007669"/>
    <property type="project" value="InterPro"/>
</dbReference>
<dbReference type="PROSITE" id="PS51898">
    <property type="entry name" value="TYR_RECOMBINASE"/>
    <property type="match status" value="1"/>
</dbReference>
<proteinExistence type="predicted"/>
<dbReference type="GO" id="GO:0006310">
    <property type="term" value="P:DNA recombination"/>
    <property type="evidence" value="ECO:0007669"/>
    <property type="project" value="UniProtKB-KW"/>
</dbReference>
<dbReference type="InterPro" id="IPR002104">
    <property type="entry name" value="Integrase_catalytic"/>
</dbReference>
<evidence type="ECO:0000259" key="2">
    <source>
        <dbReference type="PROSITE" id="PS51898"/>
    </source>
</evidence>
<organism evidence="3 4">
    <name type="scientific">Photobacterium lutimaris</name>
    <dbReference type="NCBI Taxonomy" id="388278"/>
    <lineage>
        <taxon>Bacteria</taxon>
        <taxon>Pseudomonadati</taxon>
        <taxon>Pseudomonadota</taxon>
        <taxon>Gammaproteobacteria</taxon>
        <taxon>Vibrionales</taxon>
        <taxon>Vibrionaceae</taxon>
        <taxon>Photobacterium</taxon>
    </lineage>
</organism>
<name>A0A2T3ITR3_9GAMM</name>
<keyword evidence="1" id="KW-0233">DNA recombination</keyword>
<evidence type="ECO:0000256" key="1">
    <source>
        <dbReference type="ARBA" id="ARBA00023172"/>
    </source>
</evidence>
<comment type="caution">
    <text evidence="3">The sequence shown here is derived from an EMBL/GenBank/DDBJ whole genome shotgun (WGS) entry which is preliminary data.</text>
</comment>
<gene>
    <name evidence="3" type="ORF">C9I99_21335</name>
</gene>
<evidence type="ECO:0000313" key="4">
    <source>
        <dbReference type="Proteomes" id="UP000241222"/>
    </source>
</evidence>
<sequence length="269" mass="31091">MWSNNALSCRKTYFLHIFMTEEFKWVFNPPKLKQVKQPDTISLDDFDSLIDRLDNEGVDPLIASRNQAMLWTTLGSGFRAIEVSSWMIKEALYPNGDLMKLTRIASSGTKGSKSILAPVIIDKERYYIDRWLDLRVKHRIGMNFTGKNQDLYRGLNPNSRVFMSFHHGDWQPFAMQTKVVSGKEYSVCTSLQNTIKKLYKDYGHAGCSSHTGRHTLARLASKVLGNKHSDSELREIIKNLLHHRDIRSQAEYTDINWNDLRIKSKGMFK</sequence>
<dbReference type="SUPFAM" id="SSF56349">
    <property type="entry name" value="DNA breaking-rejoining enzymes"/>
    <property type="match status" value="1"/>
</dbReference>
<protein>
    <recommendedName>
        <fullName evidence="2">Tyr recombinase domain-containing protein</fullName>
    </recommendedName>
</protein>
<dbReference type="AlphaFoldDB" id="A0A2T3ITR3"/>
<reference evidence="3 4" key="1">
    <citation type="submission" date="2018-03" db="EMBL/GenBank/DDBJ databases">
        <title>Whole genome sequencing of Histamine producing bacteria.</title>
        <authorList>
            <person name="Butler K."/>
        </authorList>
    </citation>
    <scope>NUCLEOTIDE SEQUENCE [LARGE SCALE GENOMIC DNA]</scope>
    <source>
        <strain evidence="3 4">JCM 13586</strain>
    </source>
</reference>
<dbReference type="Proteomes" id="UP000241222">
    <property type="component" value="Unassembled WGS sequence"/>
</dbReference>
<dbReference type="EMBL" id="PYMH01000013">
    <property type="protein sequence ID" value="PSU31732.1"/>
    <property type="molecule type" value="Genomic_DNA"/>
</dbReference>
<dbReference type="InterPro" id="IPR013762">
    <property type="entry name" value="Integrase-like_cat_sf"/>
</dbReference>
<dbReference type="InterPro" id="IPR011010">
    <property type="entry name" value="DNA_brk_join_enz"/>
</dbReference>
<dbReference type="Gene3D" id="1.10.443.10">
    <property type="entry name" value="Intergrase catalytic core"/>
    <property type="match status" value="1"/>
</dbReference>
<keyword evidence="4" id="KW-1185">Reference proteome</keyword>
<evidence type="ECO:0000313" key="3">
    <source>
        <dbReference type="EMBL" id="PSU31732.1"/>
    </source>
</evidence>
<feature type="domain" description="Tyr recombinase" evidence="2">
    <location>
        <begin position="36"/>
        <end position="265"/>
    </location>
</feature>
<dbReference type="GO" id="GO:0015074">
    <property type="term" value="P:DNA integration"/>
    <property type="evidence" value="ECO:0007669"/>
    <property type="project" value="InterPro"/>
</dbReference>